<proteinExistence type="predicted"/>
<dbReference type="EMBL" id="VWXL01000052">
    <property type="protein sequence ID" value="MVB11002.1"/>
    <property type="molecule type" value="Genomic_DNA"/>
</dbReference>
<dbReference type="Proteomes" id="UP000515909">
    <property type="component" value="Chromosome"/>
</dbReference>
<dbReference type="AlphaFoldDB" id="A0A6N8HZ06"/>
<organism evidence="2 4">
    <name type="scientific">Caproicibacter fermentans</name>
    <dbReference type="NCBI Taxonomy" id="2576756"/>
    <lineage>
        <taxon>Bacteria</taxon>
        <taxon>Bacillati</taxon>
        <taxon>Bacillota</taxon>
        <taxon>Clostridia</taxon>
        <taxon>Eubacteriales</taxon>
        <taxon>Acutalibacteraceae</taxon>
        <taxon>Caproicibacter</taxon>
    </lineage>
</organism>
<reference evidence="2 4" key="1">
    <citation type="submission" date="2019-09" db="EMBL/GenBank/DDBJ databases">
        <title>Genome sequence of Clostridium sp. EA1.</title>
        <authorList>
            <person name="Poehlein A."/>
            <person name="Bengelsdorf F.R."/>
            <person name="Daniel R."/>
        </authorList>
    </citation>
    <scope>NUCLEOTIDE SEQUENCE [LARGE SCALE GENOMIC DNA]</scope>
    <source>
        <strain evidence="2 4">EA1</strain>
    </source>
</reference>
<dbReference type="Proteomes" id="UP000469440">
    <property type="component" value="Unassembled WGS sequence"/>
</dbReference>
<evidence type="ECO:0000313" key="3">
    <source>
        <dbReference type="EMBL" id="QNK39383.1"/>
    </source>
</evidence>
<dbReference type="GO" id="GO:0051920">
    <property type="term" value="F:peroxiredoxin activity"/>
    <property type="evidence" value="ECO:0007669"/>
    <property type="project" value="InterPro"/>
</dbReference>
<feature type="domain" description="Carboxymuconolactone decarboxylase-like" evidence="1">
    <location>
        <begin position="33"/>
        <end position="112"/>
    </location>
</feature>
<gene>
    <name evidence="2" type="ORF">CAFE_17040</name>
    <name evidence="3" type="ORF">HCR03_11525</name>
</gene>
<dbReference type="KEGG" id="cfem:HCR03_11525"/>
<evidence type="ECO:0000259" key="1">
    <source>
        <dbReference type="Pfam" id="PF02627"/>
    </source>
</evidence>
<dbReference type="Gene3D" id="1.20.1290.10">
    <property type="entry name" value="AhpD-like"/>
    <property type="match status" value="1"/>
</dbReference>
<dbReference type="PANTHER" id="PTHR33570:SF10">
    <property type="entry name" value="GAMMA-CARBOXYMUCONOLACTONE DECARBOXYLASE"/>
    <property type="match status" value="1"/>
</dbReference>
<dbReference type="EMBL" id="CP060286">
    <property type="protein sequence ID" value="QNK39383.1"/>
    <property type="molecule type" value="Genomic_DNA"/>
</dbReference>
<evidence type="ECO:0000313" key="5">
    <source>
        <dbReference type="Proteomes" id="UP000515909"/>
    </source>
</evidence>
<keyword evidence="4" id="KW-1185">Reference proteome</keyword>
<sequence length="135" mass="14947">METKRYESGAARLAEIDGEGGKRVIDSLREIAPDLGKYIIEFAFGDIYRREGLSLWERELITIVSLLTAGGCEPQLEVHINGALNVGMPPEKIVEAFLQCVPYTGFPRVLNGIVTAKKVFDSRNLSVKPQKSPEI</sequence>
<protein>
    <submittedName>
        <fullName evidence="2">Carboxymuconolactone decarboxylase family protein</fullName>
    </submittedName>
</protein>
<name>A0A6N8HZ06_9FIRM</name>
<dbReference type="InterPro" id="IPR003779">
    <property type="entry name" value="CMD-like"/>
</dbReference>
<accession>A0A6N8HZ06</accession>
<dbReference type="Pfam" id="PF02627">
    <property type="entry name" value="CMD"/>
    <property type="match status" value="1"/>
</dbReference>
<reference evidence="3 5" key="2">
    <citation type="submission" date="2020-08" db="EMBL/GenBank/DDBJ databases">
        <title>The isolate Caproiciproducens sp. 7D4C2 produces n-caproate at mildly acidic conditions from hexoses: genome and rBOX comparison with related strains and chain-elongating bacteria.</title>
        <authorList>
            <person name="Esquivel-Elizondo S."/>
            <person name="Bagci C."/>
            <person name="Temovska M."/>
            <person name="Jeon B.S."/>
            <person name="Bessarab I."/>
            <person name="Williams R.B.H."/>
            <person name="Huson D.H."/>
            <person name="Angenent L.T."/>
        </authorList>
    </citation>
    <scope>NUCLEOTIDE SEQUENCE [LARGE SCALE GENOMIC DNA]</scope>
    <source>
        <strain evidence="3 5">7D4C2</strain>
    </source>
</reference>
<dbReference type="PANTHER" id="PTHR33570">
    <property type="entry name" value="4-CARBOXYMUCONOLACTONE DECARBOXYLASE FAMILY PROTEIN"/>
    <property type="match status" value="1"/>
</dbReference>
<evidence type="ECO:0000313" key="4">
    <source>
        <dbReference type="Proteomes" id="UP000469440"/>
    </source>
</evidence>
<dbReference type="SUPFAM" id="SSF69118">
    <property type="entry name" value="AhpD-like"/>
    <property type="match status" value="1"/>
</dbReference>
<dbReference type="RefSeq" id="WP_066645675.1">
    <property type="nucleotide sequence ID" value="NZ_CP060286.1"/>
</dbReference>
<dbReference type="OrthoDB" id="9802489at2"/>
<dbReference type="InterPro" id="IPR029032">
    <property type="entry name" value="AhpD-like"/>
</dbReference>
<accession>A0A7G8T6Z2</accession>
<dbReference type="InterPro" id="IPR052512">
    <property type="entry name" value="4CMD/NDH-1_regulator"/>
</dbReference>
<evidence type="ECO:0000313" key="2">
    <source>
        <dbReference type="EMBL" id="MVB11002.1"/>
    </source>
</evidence>